<evidence type="ECO:0000313" key="1">
    <source>
        <dbReference type="EMBL" id="KKL73892.1"/>
    </source>
</evidence>
<reference evidence="1" key="1">
    <citation type="journal article" date="2015" name="Nature">
        <title>Complex archaea that bridge the gap between prokaryotes and eukaryotes.</title>
        <authorList>
            <person name="Spang A."/>
            <person name="Saw J.H."/>
            <person name="Jorgensen S.L."/>
            <person name="Zaremba-Niedzwiedzka K."/>
            <person name="Martijn J."/>
            <person name="Lind A.E."/>
            <person name="van Eijk R."/>
            <person name="Schleper C."/>
            <person name="Guy L."/>
            <person name="Ettema T.J."/>
        </authorList>
    </citation>
    <scope>NUCLEOTIDE SEQUENCE</scope>
</reference>
<dbReference type="EMBL" id="LAZR01024824">
    <property type="protein sequence ID" value="KKL73892.1"/>
    <property type="molecule type" value="Genomic_DNA"/>
</dbReference>
<name>A0A0F9HFN1_9ZZZZ</name>
<organism evidence="1">
    <name type="scientific">marine sediment metagenome</name>
    <dbReference type="NCBI Taxonomy" id="412755"/>
    <lineage>
        <taxon>unclassified sequences</taxon>
        <taxon>metagenomes</taxon>
        <taxon>ecological metagenomes</taxon>
    </lineage>
</organism>
<proteinExistence type="predicted"/>
<comment type="caution">
    <text evidence="1">The sequence shown here is derived from an EMBL/GenBank/DDBJ whole genome shotgun (WGS) entry which is preliminary data.</text>
</comment>
<accession>A0A0F9HFN1</accession>
<dbReference type="AlphaFoldDB" id="A0A0F9HFN1"/>
<gene>
    <name evidence="1" type="ORF">LCGC14_2070340</name>
</gene>
<protein>
    <submittedName>
        <fullName evidence="1">Uncharacterized protein</fullName>
    </submittedName>
</protein>
<sequence length="175" mass="18778">MATHQISILGATTKPDTSGKVWMEPYSILATNDVWQHNIFRFDQDGNNNAQISTRVGVYGIFTVPQNYVGSPIIIPVWTATVITGNCVWDFDYRAIGGNDTESLDQATAQESVTVTDAAPSAAHERLTPSLSPTAGNFAAGNTVEFLLVVDGTDASDTLAGARLLHNLIFQYGDA</sequence>